<feature type="transmembrane region" description="Helical" evidence="8">
    <location>
        <begin position="82"/>
        <end position="103"/>
    </location>
</feature>
<evidence type="ECO:0000313" key="10">
    <source>
        <dbReference type="EMBL" id="KAF8438372.1"/>
    </source>
</evidence>
<evidence type="ECO:0000256" key="7">
    <source>
        <dbReference type="ARBA" id="ARBA00023136"/>
    </source>
</evidence>
<proteinExistence type="inferred from homology"/>
<reference evidence="10" key="2">
    <citation type="journal article" date="2020" name="Nat. Commun.">
        <title>Large-scale genome sequencing of mycorrhizal fungi provides insights into the early evolution of symbiotic traits.</title>
        <authorList>
            <person name="Miyauchi S."/>
            <person name="Kiss E."/>
            <person name="Kuo A."/>
            <person name="Drula E."/>
            <person name="Kohler A."/>
            <person name="Sanchez-Garcia M."/>
            <person name="Morin E."/>
            <person name="Andreopoulos B."/>
            <person name="Barry K.W."/>
            <person name="Bonito G."/>
            <person name="Buee M."/>
            <person name="Carver A."/>
            <person name="Chen C."/>
            <person name="Cichocki N."/>
            <person name="Clum A."/>
            <person name="Culley D."/>
            <person name="Crous P.W."/>
            <person name="Fauchery L."/>
            <person name="Girlanda M."/>
            <person name="Hayes R.D."/>
            <person name="Keri Z."/>
            <person name="LaButti K."/>
            <person name="Lipzen A."/>
            <person name="Lombard V."/>
            <person name="Magnuson J."/>
            <person name="Maillard F."/>
            <person name="Murat C."/>
            <person name="Nolan M."/>
            <person name="Ohm R.A."/>
            <person name="Pangilinan J."/>
            <person name="Pereira M.F."/>
            <person name="Perotto S."/>
            <person name="Peter M."/>
            <person name="Pfister S."/>
            <person name="Riley R."/>
            <person name="Sitrit Y."/>
            <person name="Stielow J.B."/>
            <person name="Szollosi G."/>
            <person name="Zifcakova L."/>
            <person name="Stursova M."/>
            <person name="Spatafora J.W."/>
            <person name="Tedersoo L."/>
            <person name="Vaario L.M."/>
            <person name="Yamada A."/>
            <person name="Yan M."/>
            <person name="Wang P."/>
            <person name="Xu J."/>
            <person name="Bruns T."/>
            <person name="Baldrian P."/>
            <person name="Vilgalys R."/>
            <person name="Dunand C."/>
            <person name="Henrissat B."/>
            <person name="Grigoriev I.V."/>
            <person name="Hibbett D."/>
            <person name="Nagy L.G."/>
            <person name="Martin F.M."/>
        </authorList>
    </citation>
    <scope>NUCLEOTIDE SEQUENCE</scope>
    <source>
        <strain evidence="10">BED1</strain>
    </source>
</reference>
<gene>
    <name evidence="10" type="ORF">L210DRAFT_3450080</name>
</gene>
<dbReference type="PANTHER" id="PTHR31595:SF57">
    <property type="entry name" value="OS04G0481900 PROTEIN"/>
    <property type="match status" value="1"/>
</dbReference>
<evidence type="ECO:0000256" key="5">
    <source>
        <dbReference type="ARBA" id="ARBA00022692"/>
    </source>
</evidence>
<evidence type="ECO:0000256" key="4">
    <source>
        <dbReference type="ARBA" id="ARBA00022679"/>
    </source>
</evidence>
<dbReference type="InterPro" id="IPR032805">
    <property type="entry name" value="Wax_synthase_dom"/>
</dbReference>
<sequence length="409" mass="45476">MMATHPSTVKGLFGSSQNIGLTAATLLSYIVPPLVCLYFMGVLVQFEGTRFYRFALLPVLVWFAWRGILVDTSGGDSKLGQMNTVLITHVCSMSIRGAAWAIAREPFRRQNPSNKPDKSGSENVYTALWNACDLMSNVRGIGWNWPRGLILPKPTFETESRTAFVLLSAAPVTMYALGFDACLQIICMLGPDTFGSPVGGSLFDHSLPPMLELLRSVFASFLAIWMLYFVIQWTYHVLAVTSIVLFQHQPSQWPPLFDSPWLSTSLAEFWGRRWHQIMREILVTLAMQPFSYLFGPLGGVFGAFLYSGISHDMELRSFGRNEHSVVVIGFWVMNGVGVVLERVWTNTTGRRVGGVWGWVWTFGWLALWGVWVVDALAMSGVFGALSGLLGEFSPSVVFVGFVRRCLVGS</sequence>
<name>A0AAD4BSL2_BOLED</name>
<comment type="pathway">
    <text evidence="2">Secondary metabolite biosynthesis.</text>
</comment>
<keyword evidence="11" id="KW-1185">Reference proteome</keyword>
<dbReference type="Pfam" id="PF13813">
    <property type="entry name" value="MBOAT_2"/>
    <property type="match status" value="1"/>
</dbReference>
<feature type="transmembrane region" description="Helical" evidence="8">
    <location>
        <begin position="355"/>
        <end position="373"/>
    </location>
</feature>
<feature type="transmembrane region" description="Helical" evidence="8">
    <location>
        <begin position="163"/>
        <end position="186"/>
    </location>
</feature>
<dbReference type="GO" id="GO:0008374">
    <property type="term" value="F:O-acyltransferase activity"/>
    <property type="evidence" value="ECO:0007669"/>
    <property type="project" value="InterPro"/>
</dbReference>
<evidence type="ECO:0000256" key="8">
    <source>
        <dbReference type="SAM" id="Phobius"/>
    </source>
</evidence>
<dbReference type="GO" id="GO:0006629">
    <property type="term" value="P:lipid metabolic process"/>
    <property type="evidence" value="ECO:0007669"/>
    <property type="project" value="InterPro"/>
</dbReference>
<evidence type="ECO:0000256" key="1">
    <source>
        <dbReference type="ARBA" id="ARBA00004141"/>
    </source>
</evidence>
<protein>
    <recommendedName>
        <fullName evidence="9">Wax synthase domain-containing protein</fullName>
    </recommendedName>
</protein>
<feature type="transmembrane region" description="Helical" evidence="8">
    <location>
        <begin position="51"/>
        <end position="70"/>
    </location>
</feature>
<evidence type="ECO:0000256" key="6">
    <source>
        <dbReference type="ARBA" id="ARBA00022989"/>
    </source>
</evidence>
<accession>A0AAD4BSL2</accession>
<keyword evidence="6 8" id="KW-1133">Transmembrane helix</keyword>
<feature type="transmembrane region" description="Helical" evidence="8">
    <location>
        <begin position="379"/>
        <end position="402"/>
    </location>
</feature>
<feature type="domain" description="Wax synthase" evidence="9">
    <location>
        <begin position="253"/>
        <end position="328"/>
    </location>
</feature>
<organism evidence="10 11">
    <name type="scientific">Boletus edulis BED1</name>
    <dbReference type="NCBI Taxonomy" id="1328754"/>
    <lineage>
        <taxon>Eukaryota</taxon>
        <taxon>Fungi</taxon>
        <taxon>Dikarya</taxon>
        <taxon>Basidiomycota</taxon>
        <taxon>Agaricomycotina</taxon>
        <taxon>Agaricomycetes</taxon>
        <taxon>Agaricomycetidae</taxon>
        <taxon>Boletales</taxon>
        <taxon>Boletineae</taxon>
        <taxon>Boletaceae</taxon>
        <taxon>Boletoideae</taxon>
        <taxon>Boletus</taxon>
    </lineage>
</organism>
<feature type="transmembrane region" description="Helical" evidence="8">
    <location>
        <begin position="20"/>
        <end position="44"/>
    </location>
</feature>
<comment type="similarity">
    <text evidence="3">Belongs to the wax synthase family.</text>
</comment>
<reference evidence="10" key="1">
    <citation type="submission" date="2019-10" db="EMBL/GenBank/DDBJ databases">
        <authorList>
            <consortium name="DOE Joint Genome Institute"/>
            <person name="Kuo A."/>
            <person name="Miyauchi S."/>
            <person name="Kiss E."/>
            <person name="Drula E."/>
            <person name="Kohler A."/>
            <person name="Sanchez-Garcia M."/>
            <person name="Andreopoulos B."/>
            <person name="Barry K.W."/>
            <person name="Bonito G."/>
            <person name="Buee M."/>
            <person name="Carver A."/>
            <person name="Chen C."/>
            <person name="Cichocki N."/>
            <person name="Clum A."/>
            <person name="Culley D."/>
            <person name="Crous P.W."/>
            <person name="Fauchery L."/>
            <person name="Girlanda M."/>
            <person name="Hayes R."/>
            <person name="Keri Z."/>
            <person name="LaButti K."/>
            <person name="Lipzen A."/>
            <person name="Lombard V."/>
            <person name="Magnuson J."/>
            <person name="Maillard F."/>
            <person name="Morin E."/>
            <person name="Murat C."/>
            <person name="Nolan M."/>
            <person name="Ohm R."/>
            <person name="Pangilinan J."/>
            <person name="Pereira M."/>
            <person name="Perotto S."/>
            <person name="Peter M."/>
            <person name="Riley R."/>
            <person name="Sitrit Y."/>
            <person name="Stielow B."/>
            <person name="Szollosi G."/>
            <person name="Zifcakova L."/>
            <person name="Stursova M."/>
            <person name="Spatafora J.W."/>
            <person name="Tedersoo L."/>
            <person name="Vaario L.-M."/>
            <person name="Yamada A."/>
            <person name="Yan M."/>
            <person name="Wang P."/>
            <person name="Xu J."/>
            <person name="Bruns T."/>
            <person name="Baldrian P."/>
            <person name="Vilgalys R."/>
            <person name="Henrissat B."/>
            <person name="Grigoriev I.V."/>
            <person name="Hibbett D."/>
            <person name="Nagy L.G."/>
            <person name="Martin F.M."/>
        </authorList>
    </citation>
    <scope>NUCLEOTIDE SEQUENCE</scope>
    <source>
        <strain evidence="10">BED1</strain>
    </source>
</reference>
<keyword evidence="5 8" id="KW-0812">Transmembrane</keyword>
<evidence type="ECO:0000256" key="2">
    <source>
        <dbReference type="ARBA" id="ARBA00005179"/>
    </source>
</evidence>
<dbReference type="InterPro" id="IPR044851">
    <property type="entry name" value="Wax_synthase"/>
</dbReference>
<feature type="transmembrane region" description="Helical" evidence="8">
    <location>
        <begin position="217"/>
        <end position="246"/>
    </location>
</feature>
<dbReference type="Proteomes" id="UP001194468">
    <property type="component" value="Unassembled WGS sequence"/>
</dbReference>
<keyword evidence="4" id="KW-0808">Transferase</keyword>
<feature type="transmembrane region" description="Helical" evidence="8">
    <location>
        <begin position="325"/>
        <end position="343"/>
    </location>
</feature>
<evidence type="ECO:0000256" key="3">
    <source>
        <dbReference type="ARBA" id="ARBA00007282"/>
    </source>
</evidence>
<dbReference type="EMBL" id="WHUW01000016">
    <property type="protein sequence ID" value="KAF8438372.1"/>
    <property type="molecule type" value="Genomic_DNA"/>
</dbReference>
<dbReference type="GO" id="GO:0016020">
    <property type="term" value="C:membrane"/>
    <property type="evidence" value="ECO:0007669"/>
    <property type="project" value="UniProtKB-SubCell"/>
</dbReference>
<comment type="subcellular location">
    <subcellularLocation>
        <location evidence="1">Membrane</location>
        <topology evidence="1">Multi-pass membrane protein</topology>
    </subcellularLocation>
</comment>
<comment type="caution">
    <text evidence="10">The sequence shown here is derived from an EMBL/GenBank/DDBJ whole genome shotgun (WGS) entry which is preliminary data.</text>
</comment>
<evidence type="ECO:0000259" key="9">
    <source>
        <dbReference type="Pfam" id="PF13813"/>
    </source>
</evidence>
<evidence type="ECO:0000313" key="11">
    <source>
        <dbReference type="Proteomes" id="UP001194468"/>
    </source>
</evidence>
<dbReference type="PANTHER" id="PTHR31595">
    <property type="entry name" value="LONG-CHAIN-ALCOHOL O-FATTY-ACYLTRANSFERASE 3-RELATED"/>
    <property type="match status" value="1"/>
</dbReference>
<feature type="transmembrane region" description="Helical" evidence="8">
    <location>
        <begin position="281"/>
        <end position="305"/>
    </location>
</feature>
<dbReference type="AlphaFoldDB" id="A0AAD4BSL2"/>
<keyword evidence="7 8" id="KW-0472">Membrane</keyword>